<dbReference type="EMBL" id="BAABLO010000004">
    <property type="protein sequence ID" value="GAA4717251.1"/>
    <property type="molecule type" value="Genomic_DNA"/>
</dbReference>
<keyword evidence="1" id="KW-0812">Transmembrane</keyword>
<keyword evidence="1" id="KW-0472">Membrane</keyword>
<feature type="transmembrane region" description="Helical" evidence="1">
    <location>
        <begin position="109"/>
        <end position="130"/>
    </location>
</feature>
<keyword evidence="1" id="KW-1133">Transmembrane helix</keyword>
<sequence>MDVKFRKTHRREGRRRAIGGIASIGLVVGLPFVLRGLTIWQREDNPRGIPVLVVGLVIIVACIVALRWVGRTWDGAVTADAEDAGAEGVPALPFGAEPLDGGVVLRPRAAIRVTPGVIAVLMVLTAWGMSEDGLPLQANVVRVGAVAMAALWWWTRSYELCLDHTGMWRRRRPRWRLAWSDLGRVEIKPMSNVWYPNKPDDLIIHGRIVTPRGRVRDRVRVRCNLLAIMPDEFRALAQQYADGSPVTPSGRHERAPGIR</sequence>
<dbReference type="Proteomes" id="UP001500556">
    <property type="component" value="Unassembled WGS sequence"/>
</dbReference>
<protein>
    <recommendedName>
        <fullName evidence="4">DUF304 domain-containing protein</fullName>
    </recommendedName>
</protein>
<proteinExistence type="predicted"/>
<evidence type="ECO:0000256" key="1">
    <source>
        <dbReference type="SAM" id="Phobius"/>
    </source>
</evidence>
<gene>
    <name evidence="2" type="ORF">GCM10025782_12940</name>
</gene>
<evidence type="ECO:0000313" key="3">
    <source>
        <dbReference type="Proteomes" id="UP001500556"/>
    </source>
</evidence>
<feature type="transmembrane region" description="Helical" evidence="1">
    <location>
        <begin position="47"/>
        <end position="66"/>
    </location>
</feature>
<evidence type="ECO:0008006" key="4">
    <source>
        <dbReference type="Google" id="ProtNLM"/>
    </source>
</evidence>
<organism evidence="2 3">
    <name type="scientific">Pedococcus ginsenosidimutans</name>
    <dbReference type="NCBI Taxonomy" id="490570"/>
    <lineage>
        <taxon>Bacteria</taxon>
        <taxon>Bacillati</taxon>
        <taxon>Actinomycetota</taxon>
        <taxon>Actinomycetes</taxon>
        <taxon>Micrococcales</taxon>
        <taxon>Intrasporangiaceae</taxon>
        <taxon>Pedococcus</taxon>
    </lineage>
</organism>
<feature type="transmembrane region" description="Helical" evidence="1">
    <location>
        <begin position="136"/>
        <end position="154"/>
    </location>
</feature>
<accession>A0ABP8XY27</accession>
<name>A0ABP8XY27_9MICO</name>
<keyword evidence="3" id="KW-1185">Reference proteome</keyword>
<comment type="caution">
    <text evidence="2">The sequence shown here is derived from an EMBL/GenBank/DDBJ whole genome shotgun (WGS) entry which is preliminary data.</text>
</comment>
<evidence type="ECO:0000313" key="2">
    <source>
        <dbReference type="EMBL" id="GAA4717251.1"/>
    </source>
</evidence>
<reference evidence="3" key="1">
    <citation type="journal article" date="2019" name="Int. J. Syst. Evol. Microbiol.">
        <title>The Global Catalogue of Microorganisms (GCM) 10K type strain sequencing project: providing services to taxonomists for standard genome sequencing and annotation.</title>
        <authorList>
            <consortium name="The Broad Institute Genomics Platform"/>
            <consortium name="The Broad Institute Genome Sequencing Center for Infectious Disease"/>
            <person name="Wu L."/>
            <person name="Ma J."/>
        </authorList>
    </citation>
    <scope>NUCLEOTIDE SEQUENCE [LARGE SCALE GENOMIC DNA]</scope>
    <source>
        <strain evidence="3">JCM 18961</strain>
    </source>
</reference>
<feature type="transmembrane region" description="Helical" evidence="1">
    <location>
        <begin position="21"/>
        <end position="41"/>
    </location>
</feature>